<dbReference type="Proteomes" id="UP001162992">
    <property type="component" value="Chromosome 3"/>
</dbReference>
<protein>
    <submittedName>
        <fullName evidence="1">Uncharacterized protein</fullName>
    </submittedName>
</protein>
<dbReference type="EMBL" id="CM055094">
    <property type="protein sequence ID" value="KAJ7561230.1"/>
    <property type="molecule type" value="Genomic_DNA"/>
</dbReference>
<keyword evidence="2" id="KW-1185">Reference proteome</keyword>
<comment type="caution">
    <text evidence="1">The sequence shown here is derived from an EMBL/GenBank/DDBJ whole genome shotgun (WGS) entry which is preliminary data.</text>
</comment>
<reference evidence="2" key="1">
    <citation type="journal article" date="2024" name="Proc. Natl. Acad. Sci. U.S.A.">
        <title>Extraordinary preservation of gene collinearity over three hundred million years revealed in homosporous lycophytes.</title>
        <authorList>
            <person name="Li C."/>
            <person name="Wickell D."/>
            <person name="Kuo L.Y."/>
            <person name="Chen X."/>
            <person name="Nie B."/>
            <person name="Liao X."/>
            <person name="Peng D."/>
            <person name="Ji J."/>
            <person name="Jenkins J."/>
            <person name="Williams M."/>
            <person name="Shu S."/>
            <person name="Plott C."/>
            <person name="Barry K."/>
            <person name="Rajasekar S."/>
            <person name="Grimwood J."/>
            <person name="Han X."/>
            <person name="Sun S."/>
            <person name="Hou Z."/>
            <person name="He W."/>
            <person name="Dai G."/>
            <person name="Sun C."/>
            <person name="Schmutz J."/>
            <person name="Leebens-Mack J.H."/>
            <person name="Li F.W."/>
            <person name="Wang L."/>
        </authorList>
    </citation>
    <scope>NUCLEOTIDE SEQUENCE [LARGE SCALE GENOMIC DNA]</scope>
    <source>
        <strain evidence="2">cv. PW_Plant_1</strain>
    </source>
</reference>
<evidence type="ECO:0000313" key="2">
    <source>
        <dbReference type="Proteomes" id="UP001162992"/>
    </source>
</evidence>
<proteinExistence type="predicted"/>
<sequence>MTILQLRLCGCGQSIWVVSFALAMASSLVICQNTSFSFTAFHAVDQIVTISDANVTAQGSIVFNRYGFVHSTETSGRALYGKKVQLRDSSNRFVASFNASFTFSIDTLKNNAGAHGMAFIVVPDNTLVGDPDKYLGVLTASNNNQPRNHVFAVEIDNWMDKEFDDPSYSHIGVNINSMNSSHTLNLCASNDTGCRYFVNSGNFTLSISYDGVGKTLLVSLGSNEAGSPSLDPISGLDLFDIFQDYMYVGFSGATGGYIETHTIYSWSFSSIMPGSPLSPTPKTQSRIKHHSSVGALIAIVVCVFVVVLLVGGLIVCMRRRKRITKGYESEEDRKLDGLYEQFQISARRFTYNELRVATKDFSPEEELGRGAFGIVYRGTLPDTGSLVAVKQIKENSRQGEREFLAELSIISRVRHRNLVHLRGWCHAKDKLILVYDFMPNGSLEKLLRSEGTVLPWEIRHRIVTGVAAALAYLHEEWEECIIHRDVKSSNVLLDANYAAHLGDFGLARLMDHNKTAQTTVAAGTFGYLAPEIAHTGKATTSSDVYSFGILALEVASGRRPLDWNLTETEMVLQDTVWNAHQQNNLLKIVDPKLGGEFDVDQMACLLRVGLLCSHPDPSARPTMRLVRQVLSGDASLPALPVRQPEMHYSLHGGHSPGGRHTDTSD</sequence>
<organism evidence="1 2">
    <name type="scientific">Diphasiastrum complanatum</name>
    <name type="common">Issler's clubmoss</name>
    <name type="synonym">Lycopodium complanatum</name>
    <dbReference type="NCBI Taxonomy" id="34168"/>
    <lineage>
        <taxon>Eukaryota</taxon>
        <taxon>Viridiplantae</taxon>
        <taxon>Streptophyta</taxon>
        <taxon>Embryophyta</taxon>
        <taxon>Tracheophyta</taxon>
        <taxon>Lycopodiopsida</taxon>
        <taxon>Lycopodiales</taxon>
        <taxon>Lycopodiaceae</taxon>
        <taxon>Lycopodioideae</taxon>
        <taxon>Diphasiastrum</taxon>
    </lineage>
</organism>
<evidence type="ECO:0000313" key="1">
    <source>
        <dbReference type="EMBL" id="KAJ7561230.1"/>
    </source>
</evidence>
<accession>A0ACC2E4C4</accession>
<name>A0ACC2E4C4_DIPCM</name>
<gene>
    <name evidence="1" type="ORF">O6H91_03G019900</name>
</gene>